<feature type="region of interest" description="Disordered" evidence="3">
    <location>
        <begin position="104"/>
        <end position="139"/>
    </location>
</feature>
<keyword evidence="6" id="KW-0808">Transferase</keyword>
<accession>A0A251T549</accession>
<dbReference type="AlphaFoldDB" id="A0A251T549"/>
<name>A0A251T549_HELAN</name>
<reference evidence="5 7" key="1">
    <citation type="journal article" date="2017" name="Nature">
        <title>The sunflower genome provides insights into oil metabolism, flowering and Asterid evolution.</title>
        <authorList>
            <person name="Badouin H."/>
            <person name="Gouzy J."/>
            <person name="Grassa C.J."/>
            <person name="Murat F."/>
            <person name="Staton S.E."/>
            <person name="Cottret L."/>
            <person name="Lelandais-Briere C."/>
            <person name="Owens G.L."/>
            <person name="Carrere S."/>
            <person name="Mayjonade B."/>
            <person name="Legrand L."/>
            <person name="Gill N."/>
            <person name="Kane N.C."/>
            <person name="Bowers J.E."/>
            <person name="Hubner S."/>
            <person name="Bellec A."/>
            <person name="Berard A."/>
            <person name="Berges H."/>
            <person name="Blanchet N."/>
            <person name="Boniface M.C."/>
            <person name="Brunel D."/>
            <person name="Catrice O."/>
            <person name="Chaidir N."/>
            <person name="Claudel C."/>
            <person name="Donnadieu C."/>
            <person name="Faraut T."/>
            <person name="Fievet G."/>
            <person name="Helmstetter N."/>
            <person name="King M."/>
            <person name="Knapp S.J."/>
            <person name="Lai Z."/>
            <person name="Le Paslier M.C."/>
            <person name="Lippi Y."/>
            <person name="Lorenzon L."/>
            <person name="Mandel J.R."/>
            <person name="Marage G."/>
            <person name="Marchand G."/>
            <person name="Marquand E."/>
            <person name="Bret-Mestries E."/>
            <person name="Morien E."/>
            <person name="Nambeesan S."/>
            <person name="Nguyen T."/>
            <person name="Pegot-Espagnet P."/>
            <person name="Pouilly N."/>
            <person name="Raftis F."/>
            <person name="Sallet E."/>
            <person name="Schiex T."/>
            <person name="Thomas J."/>
            <person name="Vandecasteele C."/>
            <person name="Vares D."/>
            <person name="Vear F."/>
            <person name="Vautrin S."/>
            <person name="Crespi M."/>
            <person name="Mangin B."/>
            <person name="Burke J.M."/>
            <person name="Salse J."/>
            <person name="Munos S."/>
            <person name="Vincourt P."/>
            <person name="Rieseberg L.H."/>
            <person name="Langlade N.B."/>
        </authorList>
    </citation>
    <scope>NUCLEOTIDE SEQUENCE [LARGE SCALE GENOMIC DNA]</scope>
    <source>
        <strain evidence="7">cv. SF193</strain>
        <tissue evidence="5">Leaves</tissue>
    </source>
</reference>
<evidence type="ECO:0000313" key="5">
    <source>
        <dbReference type="EMBL" id="KAF5779184.1"/>
    </source>
</evidence>
<keyword evidence="7" id="KW-1185">Reference proteome</keyword>
<evidence type="ECO:0000256" key="1">
    <source>
        <dbReference type="ARBA" id="ARBA00023054"/>
    </source>
</evidence>
<dbReference type="InterPro" id="IPR056889">
    <property type="entry name" value="NET2A-D/KIP1-like_C"/>
</dbReference>
<dbReference type="PANTHER" id="PTHR31631">
    <property type="entry name" value="PROTEIN NETWORKED 2D"/>
    <property type="match status" value="1"/>
</dbReference>
<dbReference type="Pfam" id="PF24918">
    <property type="entry name" value="NET2A_C"/>
    <property type="match status" value="1"/>
</dbReference>
<dbReference type="Pfam" id="PF25014">
    <property type="entry name" value="NET2A"/>
    <property type="match status" value="1"/>
</dbReference>
<dbReference type="EMBL" id="CM007901">
    <property type="protein sequence ID" value="OTG05031.1"/>
    <property type="molecule type" value="Genomic_DNA"/>
</dbReference>
<dbReference type="EMBL" id="MNCJ02000327">
    <property type="protein sequence ID" value="KAF5779184.1"/>
    <property type="molecule type" value="Genomic_DNA"/>
</dbReference>
<dbReference type="OrthoDB" id="616075at2759"/>
<dbReference type="OMA" id="ACINPHK"/>
<evidence type="ECO:0000313" key="6">
    <source>
        <dbReference type="EMBL" id="OTG05031.1"/>
    </source>
</evidence>
<dbReference type="Gramene" id="mRNA:HanXRQr2_Chr12g0556361">
    <property type="protein sequence ID" value="mRNA:HanXRQr2_Chr12g0556361"/>
    <property type="gene ID" value="HanXRQr2_Chr12g0556361"/>
</dbReference>
<dbReference type="STRING" id="4232.A0A251T549"/>
<dbReference type="InParanoid" id="A0A251T549"/>
<feature type="coiled-coil region" evidence="2">
    <location>
        <begin position="241"/>
        <end position="331"/>
    </location>
</feature>
<feature type="coiled-coil region" evidence="2">
    <location>
        <begin position="641"/>
        <end position="700"/>
    </location>
</feature>
<proteinExistence type="predicted"/>
<feature type="domain" description="NAB" evidence="4">
    <location>
        <begin position="10"/>
        <end position="90"/>
    </location>
</feature>
<feature type="coiled-coil region" evidence="2">
    <location>
        <begin position="735"/>
        <end position="780"/>
    </location>
</feature>
<dbReference type="GO" id="GO:0016301">
    <property type="term" value="F:kinase activity"/>
    <property type="evidence" value="ECO:0007669"/>
    <property type="project" value="UniProtKB-KW"/>
</dbReference>
<evidence type="ECO:0000256" key="3">
    <source>
        <dbReference type="SAM" id="MobiDB-lite"/>
    </source>
</evidence>
<dbReference type="Proteomes" id="UP000215914">
    <property type="component" value="Chromosome 12"/>
</dbReference>
<protein>
    <submittedName>
        <fullName evidence="6">Putative kinase interacting (KIP1-like) family protein</fullName>
    </submittedName>
</protein>
<keyword evidence="6" id="KW-0418">Kinase</keyword>
<evidence type="ECO:0000313" key="7">
    <source>
        <dbReference type="Proteomes" id="UP000215914"/>
    </source>
</evidence>
<reference evidence="5" key="3">
    <citation type="submission" date="2020-06" db="EMBL/GenBank/DDBJ databases">
        <title>Helianthus annuus Genome sequencing and assembly Release 2.</title>
        <authorList>
            <person name="Gouzy J."/>
            <person name="Langlade N."/>
            <person name="Munos S."/>
        </authorList>
    </citation>
    <scope>NUCLEOTIDE SEQUENCE</scope>
    <source>
        <tissue evidence="5">Leaves</tissue>
    </source>
</reference>
<feature type="coiled-coil region" evidence="2">
    <location>
        <begin position="537"/>
        <end position="599"/>
    </location>
</feature>
<keyword evidence="1 2" id="KW-0175">Coiled coil</keyword>
<dbReference type="InterPro" id="IPR056888">
    <property type="entry name" value="NET2A-D/KIP1-like_dom"/>
</dbReference>
<evidence type="ECO:0000256" key="2">
    <source>
        <dbReference type="SAM" id="Coils"/>
    </source>
</evidence>
<organism evidence="6 7">
    <name type="scientific">Helianthus annuus</name>
    <name type="common">Common sunflower</name>
    <dbReference type="NCBI Taxonomy" id="4232"/>
    <lineage>
        <taxon>Eukaryota</taxon>
        <taxon>Viridiplantae</taxon>
        <taxon>Streptophyta</taxon>
        <taxon>Embryophyta</taxon>
        <taxon>Tracheophyta</taxon>
        <taxon>Spermatophyta</taxon>
        <taxon>Magnoliopsida</taxon>
        <taxon>eudicotyledons</taxon>
        <taxon>Gunneridae</taxon>
        <taxon>Pentapetalae</taxon>
        <taxon>asterids</taxon>
        <taxon>campanulids</taxon>
        <taxon>Asterales</taxon>
        <taxon>Asteraceae</taxon>
        <taxon>Asteroideae</taxon>
        <taxon>Heliantheae alliance</taxon>
        <taxon>Heliantheae</taxon>
        <taxon>Helianthus</taxon>
    </lineage>
</organism>
<sequence length="831" mass="95954">MLQRAASNAYSWWWASHIRTKQSKWLEQSLQDMEEKVANAMNLVQKDGDSFAKRAEMYYKHRPELIAFIEESVRAYRALAERYDKLSTDLQKANTTIASVFPDQLPYDTDYEDDDDDENDNRPKMTKNTGPDPPKAPETMKAFLTNGPKKHIVKKPTKADNHNGFMKSGLTKEEAIDEIDKLQKDILSMQTMKEFTKSSYESGLAKFSEIENKIIEMQQRVCDLQDEFKVVKGIEDDDARAIMAEAALKSCEESLAKLQAKHDESSHEARLERERIQNVKQQLESFKHEYLQFTDDHHAHAHDHDHEHEHESEQNELQEKIKETLEELSKKPLTVTEMADMIDKLVNTVLGLETLVSSQSALIDRLRTETDDLQIQIQNLEQNKSTNSIGAAHNLAKTFKDVEKKLDGVQDLGMNIENQNNRLNMHFTEAHCNVHHLFEHINDVKRDGDFTLSEPSTNDEEIIKITTGSSPKHVPQPLNSMSKERVEEKETNCANDDVENNNKITSETTTDDVLKSEEIRWQELLSGGLDDKQKVLLQEYTTILRKYKTAKKELADEERKNQETFDEMKALLAKQDYEIQKMKQKLKLLQEVNEETDIKSIFIDKPNQVSEIEAKLRTDIDAILDENLDFWLRFSSTFHQVQKFKTEVEDLQQEIIKVKAKGSDGRSSIRSDINAIFKHLKEIQTELKIWLEQSALLKNELQRRFASLFDIQEEIKRALREGVEEDEIKFNTHQAAKFQGEVSNMQQENTKVNQELEAGLNHVTALQVETEKTLKRLEDEFSLSDQKQPRSPNRPHVPLRSLIFGAKSKKQKPSILACINPHKKLTASSIM</sequence>
<dbReference type="GO" id="GO:0003779">
    <property type="term" value="F:actin binding"/>
    <property type="evidence" value="ECO:0007669"/>
    <property type="project" value="InterPro"/>
</dbReference>
<evidence type="ECO:0000259" key="4">
    <source>
        <dbReference type="PROSITE" id="PS51774"/>
    </source>
</evidence>
<reference evidence="6" key="2">
    <citation type="submission" date="2017-02" db="EMBL/GenBank/DDBJ databases">
        <title>Sunflower complete genome.</title>
        <authorList>
            <person name="Langlade N."/>
            <person name="Munos S."/>
        </authorList>
    </citation>
    <scope>NUCLEOTIDE SEQUENCE [LARGE SCALE GENOMIC DNA]</scope>
    <source>
        <tissue evidence="6">Leaves</tissue>
    </source>
</reference>
<gene>
    <name evidence="6" type="ORF">HannXRQ_Chr12g0369051</name>
    <name evidence="5" type="ORF">HanXRQr2_Chr12g0556361</name>
</gene>
<dbReference type="InterPro" id="IPR011684">
    <property type="entry name" value="NAB"/>
</dbReference>
<dbReference type="PROSITE" id="PS51774">
    <property type="entry name" value="NAB"/>
    <property type="match status" value="1"/>
</dbReference>
<dbReference type="PANTHER" id="PTHR31631:SF0">
    <property type="entry name" value="PROTEIN NETWORKED 2D"/>
    <property type="match status" value="1"/>
</dbReference>
<dbReference type="Pfam" id="PF07765">
    <property type="entry name" value="KIP1"/>
    <property type="match status" value="1"/>
</dbReference>
<feature type="compositionally biased region" description="Acidic residues" evidence="3">
    <location>
        <begin position="109"/>
        <end position="119"/>
    </location>
</feature>